<accession>A0A7W9G5X3</accession>
<dbReference type="InterPro" id="IPR000383">
    <property type="entry name" value="Xaa-Pro-like_dom"/>
</dbReference>
<dbReference type="Gene3D" id="3.40.50.1820">
    <property type="entry name" value="alpha/beta hydrolase"/>
    <property type="match status" value="1"/>
</dbReference>
<feature type="domain" description="Xaa-Pro dipeptidyl-peptidase-like" evidence="1">
    <location>
        <begin position="34"/>
        <end position="278"/>
    </location>
</feature>
<proteinExistence type="predicted"/>
<comment type="caution">
    <text evidence="2">The sequence shown here is derived from an EMBL/GenBank/DDBJ whole genome shotgun (WGS) entry which is preliminary data.</text>
</comment>
<dbReference type="NCBIfam" id="TIGR00976">
    <property type="entry name" value="CocE_NonD"/>
    <property type="match status" value="1"/>
</dbReference>
<evidence type="ECO:0000259" key="1">
    <source>
        <dbReference type="Pfam" id="PF02129"/>
    </source>
</evidence>
<dbReference type="SUPFAM" id="SSF53474">
    <property type="entry name" value="alpha/beta-Hydrolases"/>
    <property type="match status" value="1"/>
</dbReference>
<keyword evidence="3" id="KW-1185">Reference proteome</keyword>
<evidence type="ECO:0000313" key="3">
    <source>
        <dbReference type="Proteomes" id="UP000579153"/>
    </source>
</evidence>
<dbReference type="Gene3D" id="1.10.3020.10">
    <property type="entry name" value="alpha-amino acid ester hydrolase ( Helical cap domain)"/>
    <property type="match status" value="1"/>
</dbReference>
<dbReference type="Proteomes" id="UP000579153">
    <property type="component" value="Unassembled WGS sequence"/>
</dbReference>
<dbReference type="EMBL" id="JACHMB010000001">
    <property type="protein sequence ID" value="MBB5777759.1"/>
    <property type="molecule type" value="Genomic_DNA"/>
</dbReference>
<name>A0A7W9G5X3_9ACTN</name>
<protein>
    <submittedName>
        <fullName evidence="2">Putative CocE/NonD family hydrolase</fullName>
    </submittedName>
</protein>
<dbReference type="AlphaFoldDB" id="A0A7W9G5X3"/>
<dbReference type="InterPro" id="IPR029058">
    <property type="entry name" value="AB_hydrolase_fold"/>
</dbReference>
<reference evidence="2 3" key="1">
    <citation type="submission" date="2020-08" db="EMBL/GenBank/DDBJ databases">
        <title>Sequencing the genomes of 1000 actinobacteria strains.</title>
        <authorList>
            <person name="Klenk H.-P."/>
        </authorList>
    </citation>
    <scope>NUCLEOTIDE SEQUENCE [LARGE SCALE GENOMIC DNA]</scope>
    <source>
        <strain evidence="2 3">DSM 45507</strain>
    </source>
</reference>
<dbReference type="GO" id="GO:0016787">
    <property type="term" value="F:hydrolase activity"/>
    <property type="evidence" value="ECO:0007669"/>
    <property type="project" value="UniProtKB-KW"/>
</dbReference>
<dbReference type="InterPro" id="IPR005674">
    <property type="entry name" value="CocE/Ser_esterase"/>
</dbReference>
<sequence length="333" mass="35503">MGLLSGLLDRVLGLPEATTPDIEVTHDLRVPMPDGVVLLADRYRPRGAGPLPVVLVRTPYGKHKLDVKGTGRLLARRGMQVVVQNVRGTFGSGGRFAAFHQEREDGLATAAWLREQAWCDGRLATAGSSYLGYTQWAVGPYLDPPLEAMCLGVTASEFTTTFYPGGVLSLHNLLTWSALIGTQEEAWLGGLLPNPRRARRLRRAMAHVPIGTSDLAAIGKAVPFLREVASHAGPGDGFWSDTENGAAVAKMTAPISMVTGWWDLFLPAQLRDFVALQGADVDLGRFTGARGEVGGGDVAPGATDESGGRDVVTVRSRTIPLVPRGRSVGRCST</sequence>
<organism evidence="2 3">
    <name type="scientific">Nonomuraea jabiensis</name>
    <dbReference type="NCBI Taxonomy" id="882448"/>
    <lineage>
        <taxon>Bacteria</taxon>
        <taxon>Bacillati</taxon>
        <taxon>Actinomycetota</taxon>
        <taxon>Actinomycetes</taxon>
        <taxon>Streptosporangiales</taxon>
        <taxon>Streptosporangiaceae</taxon>
        <taxon>Nonomuraea</taxon>
    </lineage>
</organism>
<evidence type="ECO:0000313" key="2">
    <source>
        <dbReference type="EMBL" id="MBB5777759.1"/>
    </source>
</evidence>
<dbReference type="RefSeq" id="WP_221519459.1">
    <property type="nucleotide sequence ID" value="NZ_JACHMB010000001.1"/>
</dbReference>
<dbReference type="Pfam" id="PF02129">
    <property type="entry name" value="Peptidase_S15"/>
    <property type="match status" value="1"/>
</dbReference>
<keyword evidence="2" id="KW-0378">Hydrolase</keyword>
<gene>
    <name evidence="2" type="ORF">HD596_004515</name>
</gene>